<dbReference type="CDD" id="cd04301">
    <property type="entry name" value="NAT_SF"/>
    <property type="match status" value="1"/>
</dbReference>
<dbReference type="PROSITE" id="PS51186">
    <property type="entry name" value="GNAT"/>
    <property type="match status" value="1"/>
</dbReference>
<dbReference type="PANTHER" id="PTHR42791">
    <property type="entry name" value="GNAT FAMILY ACETYLTRANSFERASE"/>
    <property type="match status" value="1"/>
</dbReference>
<organism evidence="2 3">
    <name type="scientific">Penicillium frequentans</name>
    <dbReference type="NCBI Taxonomy" id="3151616"/>
    <lineage>
        <taxon>Eukaryota</taxon>
        <taxon>Fungi</taxon>
        <taxon>Dikarya</taxon>
        <taxon>Ascomycota</taxon>
        <taxon>Pezizomycotina</taxon>
        <taxon>Eurotiomycetes</taxon>
        <taxon>Eurotiomycetidae</taxon>
        <taxon>Eurotiales</taxon>
        <taxon>Aspergillaceae</taxon>
        <taxon>Penicillium</taxon>
    </lineage>
</organism>
<dbReference type="InterPro" id="IPR016181">
    <property type="entry name" value="Acyl_CoA_acyltransferase"/>
</dbReference>
<accession>A0AAD6D1S5</accession>
<name>A0AAD6D1S5_9EURO</name>
<keyword evidence="3" id="KW-1185">Reference proteome</keyword>
<feature type="domain" description="N-acetyltransferase" evidence="1">
    <location>
        <begin position="2"/>
        <end position="200"/>
    </location>
</feature>
<dbReference type="AlphaFoldDB" id="A0AAD6D1S5"/>
<evidence type="ECO:0000313" key="2">
    <source>
        <dbReference type="EMBL" id="KAJ5547282.1"/>
    </source>
</evidence>
<evidence type="ECO:0000259" key="1">
    <source>
        <dbReference type="PROSITE" id="PS51186"/>
    </source>
</evidence>
<dbReference type="InterPro" id="IPR052523">
    <property type="entry name" value="Trichothecene_AcTrans"/>
</dbReference>
<dbReference type="PANTHER" id="PTHR42791:SF17">
    <property type="entry name" value="ACETYLTRANSFERASE, GNAT FAMILY FAMILY (AFU_ORTHOLOGUE AFUA_8G05690)"/>
    <property type="match status" value="1"/>
</dbReference>
<dbReference type="Proteomes" id="UP001220324">
    <property type="component" value="Unassembled WGS sequence"/>
</dbReference>
<proteinExistence type="predicted"/>
<dbReference type="SUPFAM" id="SSF55729">
    <property type="entry name" value="Acyl-CoA N-acyltransferases (Nat)"/>
    <property type="match status" value="1"/>
</dbReference>
<reference evidence="2 3" key="1">
    <citation type="journal article" date="2023" name="IMA Fungus">
        <title>Comparative genomic study of the Penicillium genus elucidates a diverse pangenome and 15 lateral gene transfer events.</title>
        <authorList>
            <person name="Petersen C."/>
            <person name="Sorensen T."/>
            <person name="Nielsen M.R."/>
            <person name="Sondergaard T.E."/>
            <person name="Sorensen J.L."/>
            <person name="Fitzpatrick D.A."/>
            <person name="Frisvad J.C."/>
            <person name="Nielsen K.L."/>
        </authorList>
    </citation>
    <scope>NUCLEOTIDE SEQUENCE [LARGE SCALE GENOMIC DNA]</scope>
    <source>
        <strain evidence="2 3">IBT 35679</strain>
    </source>
</reference>
<dbReference type="GO" id="GO:0016747">
    <property type="term" value="F:acyltransferase activity, transferring groups other than amino-acyl groups"/>
    <property type="evidence" value="ECO:0007669"/>
    <property type="project" value="InterPro"/>
</dbReference>
<gene>
    <name evidence="2" type="ORF">N7494_004867</name>
</gene>
<evidence type="ECO:0000313" key="3">
    <source>
        <dbReference type="Proteomes" id="UP001220324"/>
    </source>
</evidence>
<dbReference type="Pfam" id="PF00583">
    <property type="entry name" value="Acetyltransf_1"/>
    <property type="match status" value="1"/>
</dbReference>
<protein>
    <recommendedName>
        <fullName evidence="1">N-acetyltransferase domain-containing protein</fullName>
    </recommendedName>
</protein>
<dbReference type="EMBL" id="JAQIZZ010000003">
    <property type="protein sequence ID" value="KAJ5547282.1"/>
    <property type="molecule type" value="Genomic_DNA"/>
</dbReference>
<dbReference type="Gene3D" id="3.40.630.30">
    <property type="match status" value="1"/>
</dbReference>
<sequence length="201" mass="22683">MLELHDAIPTDAQDLTEVFLAAFSDPFNRTLFPPTAEVRKWIADNFLNAKGLASEHEVILKATDDNGKPVAFAKWVRPYHAAADRDLRSDDAVGGWPVGSDKDLCDLFFGTMSDHHHRLMGDRPHYYLELLGVHPSYQGRGLASQLLKWGLARADEESVEVFLSSSPEGKFMYEKNGFKPYESFSPFPGYEQLNMIRPAQH</sequence>
<comment type="caution">
    <text evidence="2">The sequence shown here is derived from an EMBL/GenBank/DDBJ whole genome shotgun (WGS) entry which is preliminary data.</text>
</comment>
<dbReference type="InterPro" id="IPR000182">
    <property type="entry name" value="GNAT_dom"/>
</dbReference>